<evidence type="ECO:0000313" key="2">
    <source>
        <dbReference type="EMBL" id="GGC46476.1"/>
    </source>
</evidence>
<dbReference type="InterPro" id="IPR036390">
    <property type="entry name" value="WH_DNA-bd_sf"/>
</dbReference>
<organism evidence="2 3">
    <name type="scientific">Parapedobacter defluvii</name>
    <dbReference type="NCBI Taxonomy" id="2045106"/>
    <lineage>
        <taxon>Bacteria</taxon>
        <taxon>Pseudomonadati</taxon>
        <taxon>Bacteroidota</taxon>
        <taxon>Sphingobacteriia</taxon>
        <taxon>Sphingobacteriales</taxon>
        <taxon>Sphingobacteriaceae</taxon>
        <taxon>Parapedobacter</taxon>
    </lineage>
</organism>
<dbReference type="InterPro" id="IPR036597">
    <property type="entry name" value="Fido-like_dom_sf"/>
</dbReference>
<keyword evidence="2" id="KW-0131">Cell cycle</keyword>
<dbReference type="Pfam" id="PF01047">
    <property type="entry name" value="MarR"/>
    <property type="match status" value="1"/>
</dbReference>
<dbReference type="Gene3D" id="1.10.10.10">
    <property type="entry name" value="Winged helix-like DNA-binding domain superfamily/Winged helix DNA-binding domain"/>
    <property type="match status" value="1"/>
</dbReference>
<dbReference type="InterPro" id="IPR040198">
    <property type="entry name" value="Fido_containing"/>
</dbReference>
<dbReference type="GO" id="GO:0051301">
    <property type="term" value="P:cell division"/>
    <property type="evidence" value="ECO:0007669"/>
    <property type="project" value="UniProtKB-KW"/>
</dbReference>
<dbReference type="PANTHER" id="PTHR13504">
    <property type="entry name" value="FIDO DOMAIN-CONTAINING PROTEIN DDB_G0283145"/>
    <property type="match status" value="1"/>
</dbReference>
<dbReference type="InterPro" id="IPR000835">
    <property type="entry name" value="HTH_MarR-typ"/>
</dbReference>
<comment type="caution">
    <text evidence="2">The sequence shown here is derived from an EMBL/GenBank/DDBJ whole genome shotgun (WGS) entry which is preliminary data.</text>
</comment>
<dbReference type="PANTHER" id="PTHR13504:SF38">
    <property type="entry name" value="FIDO DOMAIN-CONTAINING PROTEIN"/>
    <property type="match status" value="1"/>
</dbReference>
<sequence length="347" mass="39896">MSKVSVHTEFLDINWKLIGLISEIDRFDASWKAIERREGQSLKELKSIATVRSVGASTRIEGSKLTDEEVDILLKNMDISKLQERDEQEVVGYYEALDVIDENFEEIPVTENGLKNLHNLLLKYSEKDRWHRGDYKQHSNAVEANMPDGTTQIIFQTTAPGFPTEDAMRELITWHDADKDTHPLVKCALFCYDFVSIHPFQDGNGRLSRLLATLLLRKYGYKWIRYVSFEHEIESQKNEYYRVLRTCQSQRPGEDITPWVMFFLTSLKNVQESLMLKLETHGVQQAISQRERHLLTIIEANPGIKTSDMAKKLGVSSATVKRMLDSLLSAKLIERHGIGPGSYYTLL</sequence>
<dbReference type="Pfam" id="PF02661">
    <property type="entry name" value="Fic"/>
    <property type="match status" value="1"/>
</dbReference>
<dbReference type="PROSITE" id="PS51459">
    <property type="entry name" value="FIDO"/>
    <property type="match status" value="1"/>
</dbReference>
<dbReference type="RefSeq" id="WP_013663624.1">
    <property type="nucleotide sequence ID" value="NZ_BMIK01000025.1"/>
</dbReference>
<protein>
    <submittedName>
        <fullName evidence="2">Cell division protein Fic</fullName>
    </submittedName>
</protein>
<dbReference type="Proteomes" id="UP000597338">
    <property type="component" value="Unassembled WGS sequence"/>
</dbReference>
<proteinExistence type="predicted"/>
<accession>A0ABQ1MY55</accession>
<reference evidence="3" key="1">
    <citation type="journal article" date="2019" name="Int. J. Syst. Evol. Microbiol.">
        <title>The Global Catalogue of Microorganisms (GCM) 10K type strain sequencing project: providing services to taxonomists for standard genome sequencing and annotation.</title>
        <authorList>
            <consortium name="The Broad Institute Genomics Platform"/>
            <consortium name="The Broad Institute Genome Sequencing Center for Infectious Disease"/>
            <person name="Wu L."/>
            <person name="Ma J."/>
        </authorList>
    </citation>
    <scope>NUCLEOTIDE SEQUENCE [LARGE SCALE GENOMIC DNA]</scope>
    <source>
        <strain evidence="3">CGMCC 1.15342</strain>
    </source>
</reference>
<dbReference type="InterPro" id="IPR003812">
    <property type="entry name" value="Fido"/>
</dbReference>
<dbReference type="Gene3D" id="1.10.3290.10">
    <property type="entry name" value="Fido-like domain"/>
    <property type="match status" value="1"/>
</dbReference>
<gene>
    <name evidence="2" type="ORF">GCM10011386_43410</name>
</gene>
<evidence type="ECO:0000313" key="3">
    <source>
        <dbReference type="Proteomes" id="UP000597338"/>
    </source>
</evidence>
<keyword evidence="3" id="KW-1185">Reference proteome</keyword>
<name>A0ABQ1MY55_9SPHI</name>
<feature type="domain" description="Fido" evidence="1">
    <location>
        <begin position="109"/>
        <end position="265"/>
    </location>
</feature>
<evidence type="ECO:0000259" key="1">
    <source>
        <dbReference type="PROSITE" id="PS51459"/>
    </source>
</evidence>
<dbReference type="SUPFAM" id="SSF46785">
    <property type="entry name" value="Winged helix' DNA-binding domain"/>
    <property type="match status" value="1"/>
</dbReference>
<dbReference type="SUPFAM" id="SSF140931">
    <property type="entry name" value="Fic-like"/>
    <property type="match status" value="1"/>
</dbReference>
<keyword evidence="2" id="KW-0132">Cell division</keyword>
<dbReference type="InterPro" id="IPR036388">
    <property type="entry name" value="WH-like_DNA-bd_sf"/>
</dbReference>
<dbReference type="EMBL" id="BMIK01000025">
    <property type="protein sequence ID" value="GGC46476.1"/>
    <property type="molecule type" value="Genomic_DNA"/>
</dbReference>